<dbReference type="EMBL" id="JAWJAY010000001">
    <property type="protein sequence ID" value="MDV2885496.1"/>
    <property type="molecule type" value="Genomic_DNA"/>
</dbReference>
<comment type="similarity">
    <text evidence="2">Belongs to the nitroreductase family.</text>
</comment>
<evidence type="ECO:0000256" key="1">
    <source>
        <dbReference type="ARBA" id="ARBA00001917"/>
    </source>
</evidence>
<keyword evidence="4" id="KW-0288">FMN</keyword>
<evidence type="ECO:0000259" key="8">
    <source>
        <dbReference type="Pfam" id="PF00881"/>
    </source>
</evidence>
<evidence type="ECO:0000256" key="2">
    <source>
        <dbReference type="ARBA" id="ARBA00007118"/>
    </source>
</evidence>
<comment type="caution">
    <text evidence="9">The sequence shown here is derived from an EMBL/GenBank/DDBJ whole genome shotgun (WGS) entry which is preliminary data.</text>
</comment>
<evidence type="ECO:0000256" key="4">
    <source>
        <dbReference type="ARBA" id="ARBA00022643"/>
    </source>
</evidence>
<sequence>MTVLELLRNRRAVRNYTNEKIEREKIELLLEAATLAPNDRMREPWNFYIIQEEAKLRYEKLAMEFLEERFPTKPSLIKSSLDVVRNTPLIIIVTSDIASNDADSKDNEYAVCCAIHSMWLQAQELDLGFVWRTRGVGLVHDSRSFDFIGSPEGKKVIGTLFIGHPSQNALKQQKEKVRTSFEDKTIWMER</sequence>
<evidence type="ECO:0000256" key="5">
    <source>
        <dbReference type="ARBA" id="ARBA00022857"/>
    </source>
</evidence>
<reference evidence="9" key="1">
    <citation type="submission" date="2023-10" db="EMBL/GenBank/DDBJ databases">
        <title>Screening of Alkalihalophilus pseudofirmusBZ-TG-HK211 and Its Alleviation of Salt Stress on Rapeseed Growth.</title>
        <authorList>
            <person name="Zhao B."/>
            <person name="Guo T."/>
        </authorList>
    </citation>
    <scope>NUCLEOTIDE SEQUENCE</scope>
    <source>
        <strain evidence="9">BZ-TG-HK211</strain>
    </source>
</reference>
<accession>A0AAJ2U1K4</accession>
<evidence type="ECO:0000256" key="3">
    <source>
        <dbReference type="ARBA" id="ARBA00022630"/>
    </source>
</evidence>
<dbReference type="CDD" id="cd02135">
    <property type="entry name" value="YdjA-like"/>
    <property type="match status" value="1"/>
</dbReference>
<dbReference type="InterPro" id="IPR026021">
    <property type="entry name" value="YdjA-like"/>
</dbReference>
<dbReference type="GO" id="GO:0016491">
    <property type="term" value="F:oxidoreductase activity"/>
    <property type="evidence" value="ECO:0007669"/>
    <property type="project" value="UniProtKB-KW"/>
</dbReference>
<proteinExistence type="inferred from homology"/>
<protein>
    <submittedName>
        <fullName evidence="9">Nitroreductase</fullName>
    </submittedName>
</protein>
<gene>
    <name evidence="9" type="ORF">RYX45_09880</name>
</gene>
<dbReference type="RefSeq" id="WP_323466633.1">
    <property type="nucleotide sequence ID" value="NZ_CP144224.1"/>
</dbReference>
<dbReference type="Pfam" id="PF00881">
    <property type="entry name" value="Nitroreductase"/>
    <property type="match status" value="1"/>
</dbReference>
<dbReference type="Proteomes" id="UP001285636">
    <property type="component" value="Unassembled WGS sequence"/>
</dbReference>
<keyword evidence="7" id="KW-0520">NAD</keyword>
<comment type="cofactor">
    <cofactor evidence="1">
        <name>FMN</name>
        <dbReference type="ChEBI" id="CHEBI:58210"/>
    </cofactor>
</comment>
<dbReference type="Gene3D" id="3.40.109.10">
    <property type="entry name" value="NADH Oxidase"/>
    <property type="match status" value="1"/>
</dbReference>
<evidence type="ECO:0000256" key="6">
    <source>
        <dbReference type="ARBA" id="ARBA00023002"/>
    </source>
</evidence>
<evidence type="ECO:0000313" key="9">
    <source>
        <dbReference type="EMBL" id="MDV2885496.1"/>
    </source>
</evidence>
<dbReference type="PANTHER" id="PTHR43821">
    <property type="entry name" value="NAD(P)H NITROREDUCTASE YDJA-RELATED"/>
    <property type="match status" value="1"/>
</dbReference>
<keyword evidence="3" id="KW-0285">Flavoprotein</keyword>
<dbReference type="PANTHER" id="PTHR43821:SF1">
    <property type="entry name" value="NAD(P)H NITROREDUCTASE YDJA-RELATED"/>
    <property type="match status" value="1"/>
</dbReference>
<dbReference type="AlphaFoldDB" id="A0AAJ2U1K4"/>
<evidence type="ECO:0000256" key="7">
    <source>
        <dbReference type="ARBA" id="ARBA00023027"/>
    </source>
</evidence>
<feature type="domain" description="Nitroreductase" evidence="8">
    <location>
        <begin position="7"/>
        <end position="133"/>
    </location>
</feature>
<dbReference type="SUPFAM" id="SSF55469">
    <property type="entry name" value="FMN-dependent nitroreductase-like"/>
    <property type="match status" value="1"/>
</dbReference>
<organism evidence="9 10">
    <name type="scientific">Alkalihalophilus pseudofirmus</name>
    <name type="common">Bacillus pseudofirmus</name>
    <dbReference type="NCBI Taxonomy" id="79885"/>
    <lineage>
        <taxon>Bacteria</taxon>
        <taxon>Bacillati</taxon>
        <taxon>Bacillota</taxon>
        <taxon>Bacilli</taxon>
        <taxon>Bacillales</taxon>
        <taxon>Bacillaceae</taxon>
        <taxon>Alkalihalophilus</taxon>
    </lineage>
</organism>
<dbReference type="InterPro" id="IPR000415">
    <property type="entry name" value="Nitroreductase-like"/>
</dbReference>
<dbReference type="InterPro" id="IPR052530">
    <property type="entry name" value="NAD(P)H_nitroreductase"/>
</dbReference>
<keyword evidence="5" id="KW-0521">NADP</keyword>
<name>A0AAJ2U1K4_ALKPS</name>
<evidence type="ECO:0000313" key="10">
    <source>
        <dbReference type="Proteomes" id="UP001285636"/>
    </source>
</evidence>
<keyword evidence="6" id="KW-0560">Oxidoreductase</keyword>
<dbReference type="InterPro" id="IPR029479">
    <property type="entry name" value="Nitroreductase"/>
</dbReference>